<protein>
    <submittedName>
        <fullName evidence="1">Uncharacterized protein</fullName>
    </submittedName>
</protein>
<comment type="caution">
    <text evidence="1">The sequence shown here is derived from an EMBL/GenBank/DDBJ whole genome shotgun (WGS) entry which is preliminary data.</text>
</comment>
<reference evidence="1" key="1">
    <citation type="submission" date="2020-05" db="EMBL/GenBank/DDBJ databases">
        <title>WGS assembly of Panicum virgatum.</title>
        <authorList>
            <person name="Lovell J.T."/>
            <person name="Jenkins J."/>
            <person name="Shu S."/>
            <person name="Juenger T.E."/>
            <person name="Schmutz J."/>
        </authorList>
    </citation>
    <scope>NUCLEOTIDE SEQUENCE</scope>
    <source>
        <strain evidence="1">AP13</strain>
    </source>
</reference>
<keyword evidence="2" id="KW-1185">Reference proteome</keyword>
<gene>
    <name evidence="1" type="ORF">PVAP13_1KG218010</name>
</gene>
<dbReference type="AlphaFoldDB" id="A0A8T0XA56"/>
<proteinExistence type="predicted"/>
<sequence>MEGGFCFHELAVATSPGARVLIQPPVSLYSKPHIRLIQTEFLFPPCDFSACLLVLASFSVACRTGTLVAGVAHRKGVATREEVYRLLRCSASGLLKSNRQRLLFP</sequence>
<accession>A0A8T0XA56</accession>
<name>A0A8T0XA56_PANVG</name>
<organism evidence="1 2">
    <name type="scientific">Panicum virgatum</name>
    <name type="common">Blackwell switchgrass</name>
    <dbReference type="NCBI Taxonomy" id="38727"/>
    <lineage>
        <taxon>Eukaryota</taxon>
        <taxon>Viridiplantae</taxon>
        <taxon>Streptophyta</taxon>
        <taxon>Embryophyta</taxon>
        <taxon>Tracheophyta</taxon>
        <taxon>Spermatophyta</taxon>
        <taxon>Magnoliopsida</taxon>
        <taxon>Liliopsida</taxon>
        <taxon>Poales</taxon>
        <taxon>Poaceae</taxon>
        <taxon>PACMAD clade</taxon>
        <taxon>Panicoideae</taxon>
        <taxon>Panicodae</taxon>
        <taxon>Paniceae</taxon>
        <taxon>Panicinae</taxon>
        <taxon>Panicum</taxon>
        <taxon>Panicum sect. Hiantes</taxon>
    </lineage>
</organism>
<evidence type="ECO:0000313" key="1">
    <source>
        <dbReference type="EMBL" id="KAG2658452.1"/>
    </source>
</evidence>
<dbReference type="Proteomes" id="UP000823388">
    <property type="component" value="Chromosome 1K"/>
</dbReference>
<evidence type="ECO:0000313" key="2">
    <source>
        <dbReference type="Proteomes" id="UP000823388"/>
    </source>
</evidence>
<dbReference type="EMBL" id="CM029037">
    <property type="protein sequence ID" value="KAG2658452.1"/>
    <property type="molecule type" value="Genomic_DNA"/>
</dbReference>